<dbReference type="EMBL" id="VBAI01000053">
    <property type="protein sequence ID" value="TMJ11664.1"/>
    <property type="molecule type" value="Genomic_DNA"/>
</dbReference>
<keyword evidence="6" id="KW-0812">Transmembrane</keyword>
<evidence type="ECO:0000256" key="10">
    <source>
        <dbReference type="ARBA" id="ARBA00023027"/>
    </source>
</evidence>
<keyword evidence="11" id="KW-0333">Golgi apparatus</keyword>
<keyword evidence="10" id="KW-0520">NAD</keyword>
<dbReference type="PANTHER" id="PTHR43078">
    <property type="entry name" value="UDP-GLUCURONIC ACID DECARBOXYLASE-RELATED"/>
    <property type="match status" value="1"/>
</dbReference>
<dbReference type="PANTHER" id="PTHR43078:SF6">
    <property type="entry name" value="UDP-GLUCURONIC ACID DECARBOXYLASE 1"/>
    <property type="match status" value="1"/>
</dbReference>
<keyword evidence="7" id="KW-0210">Decarboxylase</keyword>
<reference evidence="15 16" key="1">
    <citation type="journal article" date="2019" name="Nat. Microbiol.">
        <title>Mediterranean grassland soil C-N compound turnover is dependent on rainfall and depth, and is mediated by genomically divergent microorganisms.</title>
        <authorList>
            <person name="Diamond S."/>
            <person name="Andeer P.F."/>
            <person name="Li Z."/>
            <person name="Crits-Christoph A."/>
            <person name="Burstein D."/>
            <person name="Anantharaman K."/>
            <person name="Lane K.R."/>
            <person name="Thomas B.C."/>
            <person name="Pan C."/>
            <person name="Northen T.R."/>
            <person name="Banfield J.F."/>
        </authorList>
    </citation>
    <scope>NUCLEOTIDE SEQUENCE [LARGE SCALE GENOMIC DNA]</scope>
    <source>
        <strain evidence="15">NP_1</strain>
    </source>
</reference>
<dbReference type="Pfam" id="PF16363">
    <property type="entry name" value="GDP_Man_Dehyd"/>
    <property type="match status" value="1"/>
</dbReference>
<evidence type="ECO:0000256" key="13">
    <source>
        <dbReference type="ARBA" id="ARBA00023239"/>
    </source>
</evidence>
<feature type="domain" description="NAD(P)-binding" evidence="14">
    <location>
        <begin position="4"/>
        <end position="313"/>
    </location>
</feature>
<dbReference type="AlphaFoldDB" id="A0A537LUI1"/>
<dbReference type="UniPathway" id="UPA00796">
    <property type="reaction ID" value="UER00771"/>
</dbReference>
<comment type="caution">
    <text evidence="15">The sequence shown here is derived from an EMBL/GenBank/DDBJ whole genome shotgun (WGS) entry which is preliminary data.</text>
</comment>
<dbReference type="InterPro" id="IPR016040">
    <property type="entry name" value="NAD(P)-bd_dom"/>
</dbReference>
<dbReference type="GO" id="GO:0048040">
    <property type="term" value="F:UDP-glucuronate decarboxylase activity"/>
    <property type="evidence" value="ECO:0007669"/>
    <property type="project" value="UniProtKB-EC"/>
</dbReference>
<evidence type="ECO:0000256" key="7">
    <source>
        <dbReference type="ARBA" id="ARBA00022793"/>
    </source>
</evidence>
<dbReference type="GO" id="GO:0070403">
    <property type="term" value="F:NAD+ binding"/>
    <property type="evidence" value="ECO:0007669"/>
    <property type="project" value="InterPro"/>
</dbReference>
<keyword evidence="9" id="KW-1133">Transmembrane helix</keyword>
<keyword evidence="8" id="KW-0735">Signal-anchor</keyword>
<keyword evidence="12" id="KW-0472">Membrane</keyword>
<evidence type="ECO:0000256" key="9">
    <source>
        <dbReference type="ARBA" id="ARBA00022989"/>
    </source>
</evidence>
<gene>
    <name evidence="15" type="ORF">E6G98_04520</name>
</gene>
<evidence type="ECO:0000256" key="2">
    <source>
        <dbReference type="ARBA" id="ARBA00004447"/>
    </source>
</evidence>
<evidence type="ECO:0000259" key="14">
    <source>
        <dbReference type="Pfam" id="PF16363"/>
    </source>
</evidence>
<proteinExistence type="inferred from homology"/>
<evidence type="ECO:0000256" key="3">
    <source>
        <dbReference type="ARBA" id="ARBA00005100"/>
    </source>
</evidence>
<evidence type="ECO:0000313" key="16">
    <source>
        <dbReference type="Proteomes" id="UP000315217"/>
    </source>
</evidence>
<comment type="pathway">
    <text evidence="3">Nucleotide-sugar biosynthesis; UDP-alpha-D-xylose biosynthesis; UDP-alpha-D-xylose from UDP-alpha-D-glucuronate: step 1/1.</text>
</comment>
<comment type="subcellular location">
    <subcellularLocation>
        <location evidence="2">Golgi apparatus</location>
        <location evidence="2">Golgi stack membrane</location>
        <topology evidence="2">Single-pass type II membrane protein</topology>
    </subcellularLocation>
</comment>
<dbReference type="Proteomes" id="UP000315217">
    <property type="component" value="Unassembled WGS sequence"/>
</dbReference>
<evidence type="ECO:0000256" key="11">
    <source>
        <dbReference type="ARBA" id="ARBA00023034"/>
    </source>
</evidence>
<sequence length="343" mass="37666">MKALITGGAGFIGSHLAEALLACEREVVALDDLSTGSLQNILHLMRRPGFEFALGSIMDEEAVDRAVAACDVVFHLGAAVGVRLVFEQPVRTIETNVKGTQHILDACLRHGRKALIASTSEVYGKDVHNGTGRFREDDDITIGPSIRWCYATSKALDEFLARACWSDKGLPVVIARFFNTVGPRQSPAYGMVMPRFVEQALQNKPLTVYGDGSQVRSFTWVGDAVEAIIRLMETRAAEGDVFNVGSEEAITIGNLAERVRRMTGSSSETVFVPYEEAYGPGFEDIKYRVPDINKLRKLTGYAPTLSIDEILERVIEYTRPRLSSRAPQGRGDLLGPLTWSSIL</sequence>
<dbReference type="GO" id="GO:0005737">
    <property type="term" value="C:cytoplasm"/>
    <property type="evidence" value="ECO:0007669"/>
    <property type="project" value="TreeGrafter"/>
</dbReference>
<dbReference type="Gene3D" id="3.40.50.720">
    <property type="entry name" value="NAD(P)-binding Rossmann-like Domain"/>
    <property type="match status" value="1"/>
</dbReference>
<organism evidence="15 16">
    <name type="scientific">Candidatus Segetimicrobium genomatis</name>
    <dbReference type="NCBI Taxonomy" id="2569760"/>
    <lineage>
        <taxon>Bacteria</taxon>
        <taxon>Bacillati</taxon>
        <taxon>Candidatus Sysuimicrobiota</taxon>
        <taxon>Candidatus Sysuimicrobiia</taxon>
        <taxon>Candidatus Sysuimicrobiales</taxon>
        <taxon>Candidatus Segetimicrobiaceae</taxon>
        <taxon>Candidatus Segetimicrobium</taxon>
    </lineage>
</organism>
<accession>A0A537LUI1</accession>
<evidence type="ECO:0000256" key="4">
    <source>
        <dbReference type="ARBA" id="ARBA00007505"/>
    </source>
</evidence>
<dbReference type="SUPFAM" id="SSF51735">
    <property type="entry name" value="NAD(P)-binding Rossmann-fold domains"/>
    <property type="match status" value="1"/>
</dbReference>
<dbReference type="PRINTS" id="PR01713">
    <property type="entry name" value="NUCEPIMERASE"/>
</dbReference>
<evidence type="ECO:0000256" key="12">
    <source>
        <dbReference type="ARBA" id="ARBA00023136"/>
    </source>
</evidence>
<dbReference type="EC" id="4.1.1.35" evidence="5"/>
<comment type="cofactor">
    <cofactor evidence="1">
        <name>NAD(+)</name>
        <dbReference type="ChEBI" id="CHEBI:57540"/>
    </cofactor>
</comment>
<dbReference type="InterPro" id="IPR044516">
    <property type="entry name" value="UXS-like"/>
</dbReference>
<dbReference type="GO" id="GO:0033320">
    <property type="term" value="P:UDP-D-xylose biosynthetic process"/>
    <property type="evidence" value="ECO:0007669"/>
    <property type="project" value="UniProtKB-UniPathway"/>
</dbReference>
<evidence type="ECO:0000313" key="15">
    <source>
        <dbReference type="EMBL" id="TMJ11664.1"/>
    </source>
</evidence>
<name>A0A537LUI1_9BACT</name>
<evidence type="ECO:0000256" key="6">
    <source>
        <dbReference type="ARBA" id="ARBA00022692"/>
    </source>
</evidence>
<protein>
    <recommendedName>
        <fullName evidence="5">UDP-glucuronate decarboxylase</fullName>
        <ecNumber evidence="5">4.1.1.35</ecNumber>
    </recommendedName>
</protein>
<keyword evidence="13" id="KW-0456">Lyase</keyword>
<evidence type="ECO:0000256" key="1">
    <source>
        <dbReference type="ARBA" id="ARBA00001911"/>
    </source>
</evidence>
<dbReference type="GO" id="GO:0042732">
    <property type="term" value="P:D-xylose metabolic process"/>
    <property type="evidence" value="ECO:0007669"/>
    <property type="project" value="InterPro"/>
</dbReference>
<evidence type="ECO:0000256" key="5">
    <source>
        <dbReference type="ARBA" id="ARBA00012290"/>
    </source>
</evidence>
<dbReference type="InterPro" id="IPR036291">
    <property type="entry name" value="NAD(P)-bd_dom_sf"/>
</dbReference>
<evidence type="ECO:0000256" key="8">
    <source>
        <dbReference type="ARBA" id="ARBA00022968"/>
    </source>
</evidence>
<comment type="similarity">
    <text evidence="4">Belongs to the NAD(P)-dependent epimerase/dehydratase family. UDP-glucuronic acid decarboxylase subfamily.</text>
</comment>